<dbReference type="CDD" id="cd01949">
    <property type="entry name" value="GGDEF"/>
    <property type="match status" value="1"/>
</dbReference>
<dbReference type="InterPro" id="IPR043128">
    <property type="entry name" value="Rev_trsase/Diguanyl_cyclase"/>
</dbReference>
<dbReference type="Proteomes" id="UP000321234">
    <property type="component" value="Unassembled WGS sequence"/>
</dbReference>
<feature type="transmembrane region" description="Helical" evidence="1">
    <location>
        <begin position="113"/>
        <end position="129"/>
    </location>
</feature>
<gene>
    <name evidence="4" type="ORF">FMM08_06120</name>
</gene>
<keyword evidence="1" id="KW-0812">Transmembrane</keyword>
<dbReference type="SUPFAM" id="SSF55073">
    <property type="entry name" value="Nucleotide cyclase"/>
    <property type="match status" value="1"/>
</dbReference>
<name>A0A5C8ZG74_9ACTN</name>
<comment type="caution">
    <text evidence="4">The sequence shown here is derived from an EMBL/GenBank/DDBJ whole genome shotgun (WGS) entry which is preliminary data.</text>
</comment>
<dbReference type="GO" id="GO:0071111">
    <property type="term" value="F:cyclic-guanylate-specific phosphodiesterase activity"/>
    <property type="evidence" value="ECO:0007669"/>
    <property type="project" value="InterPro"/>
</dbReference>
<dbReference type="Pfam" id="PF00563">
    <property type="entry name" value="EAL"/>
    <property type="match status" value="1"/>
</dbReference>
<feature type="transmembrane region" description="Helical" evidence="1">
    <location>
        <begin position="20"/>
        <end position="53"/>
    </location>
</feature>
<organism evidence="4 5">
    <name type="scientific">Quadrisphaera setariae</name>
    <dbReference type="NCBI Taxonomy" id="2593304"/>
    <lineage>
        <taxon>Bacteria</taxon>
        <taxon>Bacillati</taxon>
        <taxon>Actinomycetota</taxon>
        <taxon>Actinomycetes</taxon>
        <taxon>Kineosporiales</taxon>
        <taxon>Kineosporiaceae</taxon>
        <taxon>Quadrisphaera</taxon>
    </lineage>
</organism>
<dbReference type="NCBIfam" id="TIGR00254">
    <property type="entry name" value="GGDEF"/>
    <property type="match status" value="1"/>
</dbReference>
<evidence type="ECO:0000259" key="3">
    <source>
        <dbReference type="PROSITE" id="PS50887"/>
    </source>
</evidence>
<feature type="transmembrane region" description="Helical" evidence="1">
    <location>
        <begin position="59"/>
        <end position="80"/>
    </location>
</feature>
<dbReference type="SUPFAM" id="SSF141868">
    <property type="entry name" value="EAL domain-like"/>
    <property type="match status" value="1"/>
</dbReference>
<evidence type="ECO:0000259" key="2">
    <source>
        <dbReference type="PROSITE" id="PS50883"/>
    </source>
</evidence>
<dbReference type="InterPro" id="IPR035919">
    <property type="entry name" value="EAL_sf"/>
</dbReference>
<evidence type="ECO:0000256" key="1">
    <source>
        <dbReference type="SAM" id="Phobius"/>
    </source>
</evidence>
<proteinExistence type="predicted"/>
<dbReference type="InterPro" id="IPR001633">
    <property type="entry name" value="EAL_dom"/>
</dbReference>
<dbReference type="Pfam" id="PF00990">
    <property type="entry name" value="GGDEF"/>
    <property type="match status" value="1"/>
</dbReference>
<protein>
    <submittedName>
        <fullName evidence="4">EAL domain-containing protein</fullName>
    </submittedName>
</protein>
<dbReference type="EMBL" id="VKAC01000003">
    <property type="protein sequence ID" value="TXR57055.1"/>
    <property type="molecule type" value="Genomic_DNA"/>
</dbReference>
<dbReference type="Gene3D" id="3.30.70.270">
    <property type="match status" value="1"/>
</dbReference>
<keyword evidence="1" id="KW-1133">Transmembrane helix</keyword>
<dbReference type="InterPro" id="IPR050706">
    <property type="entry name" value="Cyclic-di-GMP_PDE-like"/>
</dbReference>
<evidence type="ECO:0000313" key="5">
    <source>
        <dbReference type="Proteomes" id="UP000321234"/>
    </source>
</evidence>
<dbReference type="SMART" id="SM00052">
    <property type="entry name" value="EAL"/>
    <property type="match status" value="1"/>
</dbReference>
<dbReference type="PROSITE" id="PS50883">
    <property type="entry name" value="EAL"/>
    <property type="match status" value="1"/>
</dbReference>
<keyword evidence="5" id="KW-1185">Reference proteome</keyword>
<feature type="domain" description="GGDEF" evidence="3">
    <location>
        <begin position="222"/>
        <end position="343"/>
    </location>
</feature>
<dbReference type="Gene3D" id="3.20.20.450">
    <property type="entry name" value="EAL domain"/>
    <property type="match status" value="1"/>
</dbReference>
<feature type="transmembrane region" description="Helical" evidence="1">
    <location>
        <begin position="87"/>
        <end position="107"/>
    </location>
</feature>
<dbReference type="PANTHER" id="PTHR33121">
    <property type="entry name" value="CYCLIC DI-GMP PHOSPHODIESTERASE PDEF"/>
    <property type="match status" value="1"/>
</dbReference>
<feature type="domain" description="EAL" evidence="2">
    <location>
        <begin position="345"/>
        <end position="599"/>
    </location>
</feature>
<dbReference type="RefSeq" id="WP_147925476.1">
    <property type="nucleotide sequence ID" value="NZ_VKAC01000003.1"/>
</dbReference>
<dbReference type="AlphaFoldDB" id="A0A5C8ZG74"/>
<accession>A0A5C8ZG74</accession>
<dbReference type="PROSITE" id="PS50887">
    <property type="entry name" value="GGDEF"/>
    <property type="match status" value="1"/>
</dbReference>
<dbReference type="InterPro" id="IPR029787">
    <property type="entry name" value="Nucleotide_cyclase"/>
</dbReference>
<dbReference type="InterPro" id="IPR000160">
    <property type="entry name" value="GGDEF_dom"/>
</dbReference>
<dbReference type="OrthoDB" id="23692at2"/>
<feature type="transmembrane region" description="Helical" evidence="1">
    <location>
        <begin position="162"/>
        <end position="188"/>
    </location>
</feature>
<dbReference type="PANTHER" id="PTHR33121:SF70">
    <property type="entry name" value="SIGNALING PROTEIN YKOW"/>
    <property type="match status" value="1"/>
</dbReference>
<dbReference type="CDD" id="cd01948">
    <property type="entry name" value="EAL"/>
    <property type="match status" value="1"/>
</dbReference>
<sequence length="619" mass="64790">MHLGPRRRHRGAARSLVRRLSVLPPTATPAAMAAQVQVQFFAGAVLAVVLSALPGQEGALVGALLASAAFAVGLALVVRWRGGLRAWALHTILVLGSLIVTVAAMVASDSDTSIAFAFCYSIMVVVAIASASWRGVALHVALALTGLFLQHSWGGVGSPTTIVIMAFILVLLAVFTGRIVHATVAAEIDVLTRLPNRRGFERAVTRALGRSAATVPSADGARQLSVVVVDLDHFEVINRTRGQAVGDDVLRSAARALRDLAPGGAAVARLDGDLFAMVLPDHSAAAVLDLAHRVQQALSPVEASLGVAHVEPDEDGGALLRRAESALHSAKGGGRNCIRLAAPEDARLLRALRTAVATSSIQVALQPLVDPTSERTVGVEALARWLDDVHGWVSPGVFIPLAEKNGLVPDLGAAVLERACRDAGVLVAHLGRPLMLTVNASGGELVREEYVQQVAEVLQRTGWPAHDLVIEVTESSLEAASTATMATVRRLQEVGVRIAIDDFGTGYSAFSQLDAIPAEYLKLDTSFTAATTTSPRRRAMLSALVGLCRDLGIKVIAEGVETPEHAALVAEHGCDLAQGFYFAKPQSVGDLIASLDRVPHRTTQQGLTGSGSPAGVALP</sequence>
<dbReference type="SMART" id="SM00267">
    <property type="entry name" value="GGDEF"/>
    <property type="match status" value="1"/>
</dbReference>
<evidence type="ECO:0000313" key="4">
    <source>
        <dbReference type="EMBL" id="TXR57055.1"/>
    </source>
</evidence>
<reference evidence="4 5" key="1">
    <citation type="submission" date="2019-07" db="EMBL/GenBank/DDBJ databases">
        <title>Quadrisphaera sp. strain DD2A genome sequencing and assembly.</title>
        <authorList>
            <person name="Kim I."/>
        </authorList>
    </citation>
    <scope>NUCLEOTIDE SEQUENCE [LARGE SCALE GENOMIC DNA]</scope>
    <source>
        <strain evidence="4 5">DD2A</strain>
    </source>
</reference>
<keyword evidence="1" id="KW-0472">Membrane</keyword>